<gene>
    <name evidence="12" type="primary">flgG</name>
    <name evidence="12" type="ordered locus">AZC_0634</name>
</gene>
<keyword evidence="13" id="KW-1185">Reference proteome</keyword>
<dbReference type="InterPro" id="IPR010930">
    <property type="entry name" value="Flg_bb/hook_C_dom"/>
</dbReference>
<accession>A8IPJ9</accession>
<feature type="domain" description="Flagellar basal body rod protein N-terminal" evidence="9">
    <location>
        <begin position="5"/>
        <end position="34"/>
    </location>
</feature>
<comment type="subcellular location">
    <subcellularLocation>
        <location evidence="1 8">Bacterial flagellum basal body</location>
    </subcellularLocation>
</comment>
<dbReference type="Pfam" id="PF00460">
    <property type="entry name" value="Flg_bb_rod"/>
    <property type="match status" value="1"/>
</dbReference>
<keyword evidence="4 8" id="KW-0975">Bacterial flagellum</keyword>
<evidence type="ECO:0000256" key="7">
    <source>
        <dbReference type="NCBIfam" id="TIGR02488"/>
    </source>
</evidence>
<dbReference type="EMBL" id="AP009384">
    <property type="protein sequence ID" value="BAF86632.1"/>
    <property type="molecule type" value="Genomic_DNA"/>
</dbReference>
<evidence type="ECO:0000259" key="10">
    <source>
        <dbReference type="Pfam" id="PF06429"/>
    </source>
</evidence>
<dbReference type="GO" id="GO:0071978">
    <property type="term" value="P:bacterial-type flagellum-dependent swarming motility"/>
    <property type="evidence" value="ECO:0007669"/>
    <property type="project" value="TreeGrafter"/>
</dbReference>
<evidence type="ECO:0000256" key="5">
    <source>
        <dbReference type="ARBA" id="ARBA00025933"/>
    </source>
</evidence>
<evidence type="ECO:0000256" key="3">
    <source>
        <dbReference type="ARBA" id="ARBA00017948"/>
    </source>
</evidence>
<dbReference type="InterPro" id="IPR001444">
    <property type="entry name" value="Flag_bb_rod_N"/>
</dbReference>
<evidence type="ECO:0000259" key="9">
    <source>
        <dbReference type="Pfam" id="PF00460"/>
    </source>
</evidence>
<reference evidence="12 13" key="5">
    <citation type="journal article" date="2010" name="Appl. Environ. Microbiol.">
        <title>phrR-like gene praR of Azorhizobium caulinodans ORS571 is essential for symbiosis with Sesbania rostrata and is involved in expression of reb genes.</title>
        <authorList>
            <person name="Akiba N."/>
            <person name="Aono T."/>
            <person name="Toyazaki H."/>
            <person name="Sato S."/>
            <person name="Oyaizu H."/>
        </authorList>
    </citation>
    <scope>NUCLEOTIDE SEQUENCE [LARGE SCALE GENOMIC DNA]</scope>
    <source>
        <strain evidence="13">ATCC 43989 / DSM 5975 / JCM 20966 / LMG 6465 / NBRC 14845 / NCIMB 13405 / ORS 571</strain>
    </source>
</reference>
<evidence type="ECO:0000256" key="6">
    <source>
        <dbReference type="ARBA" id="ARBA00032912"/>
    </source>
</evidence>
<evidence type="ECO:0000256" key="4">
    <source>
        <dbReference type="ARBA" id="ARBA00023143"/>
    </source>
</evidence>
<sequence length="262" mass="27934">MRALAIAATGMNAQQTNVEVIANNIANINTTGFKRARAEFSDLLYQSERTQGIPNRDGGQAIPEGAMLGLGVRTVGIRNLHTQGPLTQTGNTLDLAVNGRGMFEITTPDGQTVYTRAGSFNRSATGQLVTSDGYVINPAIQFPNNATEIQVNESGQVYATIPNQTNPQLLGQLTLVNFANESGMEPLGNNLYRETLASGQPIVGVAGDVGFGKIQQGYLEASNVDPVKEITELIAAQRSYEMNSKVIQAADEMSKTVSTGIR</sequence>
<dbReference type="GO" id="GO:0009426">
    <property type="term" value="C:bacterial-type flagellum basal body, distal rod"/>
    <property type="evidence" value="ECO:0007669"/>
    <property type="project" value="UniProtKB-UniRule"/>
</dbReference>
<evidence type="ECO:0000259" key="11">
    <source>
        <dbReference type="Pfam" id="PF22692"/>
    </source>
</evidence>
<dbReference type="PROSITE" id="PS00588">
    <property type="entry name" value="FLAGELLA_BB_ROD"/>
    <property type="match status" value="1"/>
</dbReference>
<dbReference type="InterPro" id="IPR012834">
    <property type="entry name" value="FlgG_G_neg"/>
</dbReference>
<reference evidence="12 13" key="4">
    <citation type="journal article" date="2009" name="Appl. Environ. Microbiol.">
        <title>Comparative genome-wide transcriptional profiling of Azorhizobium caulinodans ORS571 grown under free-living and symbiotic conditions.</title>
        <authorList>
            <person name="Tsukada S."/>
            <person name="Aono T."/>
            <person name="Akiba N."/>
            <person name="Lee KB."/>
            <person name="Liu CT."/>
            <person name="Toyazaki H."/>
            <person name="Oyaizu H."/>
        </authorList>
    </citation>
    <scope>NUCLEOTIDE SEQUENCE [LARGE SCALE GENOMIC DNA]</scope>
    <source>
        <strain evidence="13">ATCC 43989 / DSM 5975 / JCM 20966 / LMG 6465 / NBRC 14845 / NCIMB 13405 / ORS 571</strain>
    </source>
</reference>
<evidence type="ECO:0000313" key="13">
    <source>
        <dbReference type="Proteomes" id="UP000000270"/>
    </source>
</evidence>
<reference evidence="12 13" key="3">
    <citation type="journal article" date="2008" name="BMC Genomics">
        <title>The genome of the versatile nitrogen fixer Azorhizobium caulinodans ORS571.</title>
        <authorList>
            <person name="Lee KB."/>
            <person name="Backer P.D."/>
            <person name="Aono T."/>
            <person name="Liu CT."/>
            <person name="Suzuki S."/>
            <person name="Suzuki T."/>
            <person name="Kaneko T."/>
            <person name="Yamada M."/>
            <person name="Tabata S."/>
            <person name="Kupfer D.M."/>
            <person name="Najar F.Z."/>
            <person name="Wiley G.B."/>
            <person name="Roe B."/>
            <person name="Binnewies T.T."/>
            <person name="Ussery D.W."/>
            <person name="D'Haeze W."/>
            <person name="Herder J.D."/>
            <person name="Gevers D."/>
            <person name="Vereecke D."/>
            <person name="Holsters M."/>
            <person name="Oyaizu H."/>
        </authorList>
    </citation>
    <scope>NUCLEOTIDE SEQUENCE [LARGE SCALE GENOMIC DNA]</scope>
    <source>
        <strain evidence="13">ATCC 43989 / DSM 5975 / JCM 20966 / LMG 6465 / NBRC 14845 / NCIMB 13405 / ORS 571</strain>
    </source>
</reference>
<keyword evidence="12" id="KW-0282">Flagellum</keyword>
<keyword evidence="12" id="KW-0969">Cilium</keyword>
<comment type="similarity">
    <text evidence="2 8">Belongs to the flagella basal body rod proteins family.</text>
</comment>
<dbReference type="InterPro" id="IPR053967">
    <property type="entry name" value="LlgE_F_G-like_D1"/>
</dbReference>
<feature type="domain" description="Flagellar hook protein FlgE/F/G-like D1" evidence="11">
    <location>
        <begin position="96"/>
        <end position="159"/>
    </location>
</feature>
<dbReference type="PANTHER" id="PTHR30435:SF19">
    <property type="entry name" value="FLAGELLAR BASAL-BODY ROD PROTEIN FLGG"/>
    <property type="match status" value="1"/>
</dbReference>
<protein>
    <recommendedName>
        <fullName evidence="3 7">Flagellar basal-body rod protein FlgG</fullName>
    </recommendedName>
    <alternativeName>
        <fullName evidence="6 8">Distal rod protein</fullName>
    </alternativeName>
</protein>
<keyword evidence="12" id="KW-0966">Cell projection</keyword>
<evidence type="ECO:0000313" key="12">
    <source>
        <dbReference type="EMBL" id="BAF86632.1"/>
    </source>
</evidence>
<dbReference type="AlphaFoldDB" id="A8IPJ9"/>
<dbReference type="PANTHER" id="PTHR30435">
    <property type="entry name" value="FLAGELLAR PROTEIN"/>
    <property type="match status" value="1"/>
</dbReference>
<comment type="subunit">
    <text evidence="5 8">The basal body constitutes a major portion of the flagellar organelle and consists of four rings (L,P,S, and M) mounted on a central rod. The rod consists of about 26 subunits of FlgG in the distal portion, and FlgB, FlgC and FlgF are thought to build up the proximal portion of the rod with about 6 subunits each.</text>
</comment>
<evidence type="ECO:0000256" key="8">
    <source>
        <dbReference type="RuleBase" id="RU362116"/>
    </source>
</evidence>
<dbReference type="Pfam" id="PF06429">
    <property type="entry name" value="Flg_bbr_C"/>
    <property type="match status" value="1"/>
</dbReference>
<feature type="domain" description="Flagellar basal-body/hook protein C-terminal" evidence="10">
    <location>
        <begin position="215"/>
        <end position="258"/>
    </location>
</feature>
<dbReference type="InterPro" id="IPR019776">
    <property type="entry name" value="Flagellar_basal_body_rod_CS"/>
</dbReference>
<dbReference type="RefSeq" id="WP_012169165.1">
    <property type="nucleotide sequence ID" value="NC_009937.1"/>
</dbReference>
<dbReference type="Pfam" id="PF22692">
    <property type="entry name" value="LlgE_F_G_D1"/>
    <property type="match status" value="1"/>
</dbReference>
<evidence type="ECO:0000256" key="1">
    <source>
        <dbReference type="ARBA" id="ARBA00004117"/>
    </source>
</evidence>
<dbReference type="HOGENOM" id="CLU_013687_0_1_5"/>
<dbReference type="Proteomes" id="UP000000270">
    <property type="component" value="Chromosome"/>
</dbReference>
<reference evidence="12 13" key="1">
    <citation type="journal article" date="2007" name="Appl. Environ. Microbiol.">
        <title>Rhizobial factors required for stem nodule maturation and maintenance in Sesbania rostrata-Azorhizobium caulinodans ORS571 symbiosis.</title>
        <authorList>
            <person name="Suzuki S."/>
            <person name="Aono T."/>
            <person name="Lee KB."/>
            <person name="Suzuki T."/>
            <person name="Liu CT."/>
            <person name="Miwa H."/>
            <person name="Wakao S."/>
            <person name="Iki T."/>
            <person name="Oyaizu H."/>
        </authorList>
    </citation>
    <scope>NUCLEOTIDE SEQUENCE [LARGE SCALE GENOMIC DNA]</scope>
    <source>
        <strain evidence="13">ATCC 43989 / DSM 5975 / JCM 20966 / LMG 6465 / NBRC 14845 / NCIMB 13405 / ORS 571</strain>
    </source>
</reference>
<evidence type="ECO:0000256" key="2">
    <source>
        <dbReference type="ARBA" id="ARBA00009677"/>
    </source>
</evidence>
<name>A8IPJ9_AZOC5</name>
<reference evidence="12 13" key="6">
    <citation type="journal article" date="2011" name="Appl. Environ. Microbiol.">
        <title>Involvement of the azorhizobial chromosome partition gene (parA) in the onset of bacteroid differentiation during Sesbania rostrata stem nodule development.</title>
        <authorList>
            <person name="Liu CT."/>
            <person name="Lee KB."/>
            <person name="Wang YS."/>
            <person name="Peng MH."/>
            <person name="Lee KT."/>
            <person name="Suzuki S."/>
            <person name="Suzuki T."/>
            <person name="Oyaizu H."/>
        </authorList>
    </citation>
    <scope>NUCLEOTIDE SEQUENCE [LARGE SCALE GENOMIC DNA]</scope>
    <source>
        <strain evidence="13">ATCC 43989 / DSM 5975 / JCM 20966 / LMG 6465 / NBRC 14845 / NCIMB 13405 / ORS 571</strain>
    </source>
</reference>
<dbReference type="InterPro" id="IPR037925">
    <property type="entry name" value="FlgE/F/G-like"/>
</dbReference>
<dbReference type="SUPFAM" id="SSF117143">
    <property type="entry name" value="Flagellar hook protein flgE"/>
    <property type="match status" value="1"/>
</dbReference>
<reference evidence="13" key="2">
    <citation type="submission" date="2007-04" db="EMBL/GenBank/DDBJ databases">
        <title>Complete genome sequence of the nitrogen-fixing bacterium Azorhizobium caulinodans ORS571.</title>
        <authorList>
            <person name="Lee K.B."/>
            <person name="Backer P.D."/>
            <person name="Aono T."/>
            <person name="Liu C.T."/>
            <person name="Suzuki S."/>
            <person name="Suzuki T."/>
            <person name="Kaneko T."/>
            <person name="Yamada M."/>
            <person name="Tabata S."/>
            <person name="Kupfer D.M."/>
            <person name="Najar F.Z."/>
            <person name="Wiley G.B."/>
            <person name="Roe B."/>
            <person name="Binnewies T."/>
            <person name="Ussery D."/>
            <person name="Vereecke D."/>
            <person name="Gevers D."/>
            <person name="Holsters M."/>
            <person name="Oyaizu H."/>
        </authorList>
    </citation>
    <scope>NUCLEOTIDE SEQUENCE [LARGE SCALE GENOMIC DNA]</scope>
    <source>
        <strain evidence="13">ATCC 43989 / DSM 5975 / JCM 20966 / LMG 6465 / NBRC 14845 / NCIMB 13405 / ORS 571</strain>
    </source>
</reference>
<dbReference type="NCBIfam" id="TIGR02488">
    <property type="entry name" value="flgG_G_neg"/>
    <property type="match status" value="1"/>
</dbReference>
<dbReference type="KEGG" id="azc:AZC_0634"/>
<dbReference type="InterPro" id="IPR020013">
    <property type="entry name" value="Flagellar_FlgE/F/G"/>
</dbReference>
<organism evidence="12 13">
    <name type="scientific">Azorhizobium caulinodans (strain ATCC 43989 / DSM 5975 / JCM 20966 / LMG 6465 / NBRC 14845 / NCIMB 13405 / ORS 571)</name>
    <dbReference type="NCBI Taxonomy" id="438753"/>
    <lineage>
        <taxon>Bacteria</taxon>
        <taxon>Pseudomonadati</taxon>
        <taxon>Pseudomonadota</taxon>
        <taxon>Alphaproteobacteria</taxon>
        <taxon>Hyphomicrobiales</taxon>
        <taxon>Xanthobacteraceae</taxon>
        <taxon>Azorhizobium</taxon>
    </lineage>
</organism>
<dbReference type="eggNOG" id="COG4786">
    <property type="taxonomic scope" value="Bacteria"/>
</dbReference>
<dbReference type="STRING" id="438753.AZC_0634"/>
<dbReference type="NCBIfam" id="TIGR03506">
    <property type="entry name" value="FlgEFG_subfam"/>
    <property type="match status" value="2"/>
</dbReference>
<proteinExistence type="inferred from homology"/>